<accession>A0A9X0QX90</accession>
<sequence length="225" mass="24274">MSLFHAQTIACPACGAAKTADVFYSVNADRRPDLREAVIDRSFQAQVCDSCGAAFRIDPEFNYLDLARGQWIAVHPVGGLGQWEEVQAADRATFDKSYGSGASAGAREIGAGLRVRITFGWAAFREKLVAAEAGLDDVELELLKVAILRTQPRAPLSQAVELRLVDVVDGQLVLCWLDTAADSVVETMLVPAAAYDAVAADAEGWAALRQEMAQGPFVDMQRLMV</sequence>
<dbReference type="AlphaFoldDB" id="A0A9X0QX90"/>
<evidence type="ECO:0000313" key="3">
    <source>
        <dbReference type="Proteomes" id="UP000600101"/>
    </source>
</evidence>
<keyword evidence="3" id="KW-1185">Reference proteome</keyword>
<organism evidence="2 3">
    <name type="scientific">Siccirubricoccus deserti</name>
    <dbReference type="NCBI Taxonomy" id="2013562"/>
    <lineage>
        <taxon>Bacteria</taxon>
        <taxon>Pseudomonadati</taxon>
        <taxon>Pseudomonadota</taxon>
        <taxon>Alphaproteobacteria</taxon>
        <taxon>Acetobacterales</taxon>
        <taxon>Roseomonadaceae</taxon>
        <taxon>Siccirubricoccus</taxon>
    </lineage>
</organism>
<reference evidence="2" key="1">
    <citation type="submission" date="2020-08" db="EMBL/GenBank/DDBJ databases">
        <authorList>
            <person name="Hu Y."/>
            <person name="Nguyen S.V."/>
            <person name="Li F."/>
            <person name="Fanning S."/>
        </authorList>
    </citation>
    <scope>NUCLEOTIDE SEQUENCE</scope>
    <source>
        <strain evidence="2">SYSU D8009</strain>
    </source>
</reference>
<dbReference type="EMBL" id="JACOMF010000009">
    <property type="protein sequence ID" value="MBC4015646.1"/>
    <property type="molecule type" value="Genomic_DNA"/>
</dbReference>
<dbReference type="RefSeq" id="WP_186770424.1">
    <property type="nucleotide sequence ID" value="NZ_JACOMF010000009.1"/>
</dbReference>
<name>A0A9X0QX90_9PROT</name>
<gene>
    <name evidence="2" type="ORF">H7965_09920</name>
</gene>
<dbReference type="Proteomes" id="UP000600101">
    <property type="component" value="Unassembled WGS sequence"/>
</dbReference>
<evidence type="ECO:0000313" key="2">
    <source>
        <dbReference type="EMBL" id="MBC4015646.1"/>
    </source>
</evidence>
<comment type="caution">
    <text evidence="2">The sequence shown here is derived from an EMBL/GenBank/DDBJ whole genome shotgun (WGS) entry which is preliminary data.</text>
</comment>
<dbReference type="InterPro" id="IPR025682">
    <property type="entry name" value="CpXC_dom"/>
</dbReference>
<proteinExistence type="predicted"/>
<protein>
    <submittedName>
        <fullName evidence="2">CpXC domain-containing protein</fullName>
    </submittedName>
</protein>
<evidence type="ECO:0000259" key="1">
    <source>
        <dbReference type="Pfam" id="PF14353"/>
    </source>
</evidence>
<feature type="domain" description="CpXC" evidence="1">
    <location>
        <begin position="9"/>
        <end position="144"/>
    </location>
</feature>
<dbReference type="Pfam" id="PF14353">
    <property type="entry name" value="CpXC"/>
    <property type="match status" value="1"/>
</dbReference>